<accession>A0A8I6WS19</accession>
<dbReference type="EnsemblPlants" id="HORVU.MOREX.r3.3HG0271140.1">
    <property type="protein sequence ID" value="HORVU.MOREX.r3.3HG0271140.1.CDS1"/>
    <property type="gene ID" value="HORVU.MOREX.r3.3HG0271140"/>
</dbReference>
<reference evidence="2" key="2">
    <citation type="submission" date="2020-10" db="EMBL/GenBank/DDBJ databases">
        <authorList>
            <person name="Scholz U."/>
            <person name="Mascher M."/>
            <person name="Fiebig A."/>
        </authorList>
    </citation>
    <scope>NUCLEOTIDE SEQUENCE [LARGE SCALE GENOMIC DNA]</scope>
    <source>
        <strain evidence="2">cv. Morex</strain>
    </source>
</reference>
<name>A0A8I6WS19_HORVV</name>
<feature type="transmembrane region" description="Helical" evidence="1">
    <location>
        <begin position="90"/>
        <end position="111"/>
    </location>
</feature>
<keyword evidence="3" id="KW-1185">Reference proteome</keyword>
<proteinExistence type="predicted"/>
<keyword evidence="1" id="KW-0472">Membrane</keyword>
<protein>
    <submittedName>
        <fullName evidence="2">Uncharacterized protein</fullName>
    </submittedName>
</protein>
<dbReference type="AlphaFoldDB" id="A0A8I6WS19"/>
<reference evidence="2" key="3">
    <citation type="submission" date="2022-01" db="UniProtKB">
        <authorList>
            <consortium name="EnsemblPlants"/>
        </authorList>
    </citation>
    <scope>IDENTIFICATION</scope>
    <source>
        <strain evidence="2">subsp. vulgare</strain>
    </source>
</reference>
<evidence type="ECO:0000256" key="1">
    <source>
        <dbReference type="SAM" id="Phobius"/>
    </source>
</evidence>
<dbReference type="Gramene" id="HORVU.MOREX.r3.3HG0271140.1">
    <property type="protein sequence ID" value="HORVU.MOREX.r3.3HG0271140.1.CDS1"/>
    <property type="gene ID" value="HORVU.MOREX.r3.3HG0271140"/>
</dbReference>
<evidence type="ECO:0000313" key="3">
    <source>
        <dbReference type="Proteomes" id="UP000011116"/>
    </source>
</evidence>
<evidence type="ECO:0000313" key="2">
    <source>
        <dbReference type="EnsemblPlants" id="HORVU.MOREX.r3.3HG0271140.1.CDS1"/>
    </source>
</evidence>
<keyword evidence="1" id="KW-1133">Transmembrane helix</keyword>
<keyword evidence="1" id="KW-0812">Transmembrane</keyword>
<sequence>MHALFASGNMCAVRLHSHFTSRNCLSVFTKENKGKCAVRLHWHFTSRNCLSVLTKENKGKWKKIIKLVRWWFRLSPNSRGKKHGKFPRNLVLHSLINGMMLAYFLCFLQIASHCNMV</sequence>
<dbReference type="Proteomes" id="UP000011116">
    <property type="component" value="Chromosome 3H"/>
</dbReference>
<organism evidence="2 3">
    <name type="scientific">Hordeum vulgare subsp. vulgare</name>
    <name type="common">Domesticated barley</name>
    <dbReference type="NCBI Taxonomy" id="112509"/>
    <lineage>
        <taxon>Eukaryota</taxon>
        <taxon>Viridiplantae</taxon>
        <taxon>Streptophyta</taxon>
        <taxon>Embryophyta</taxon>
        <taxon>Tracheophyta</taxon>
        <taxon>Spermatophyta</taxon>
        <taxon>Magnoliopsida</taxon>
        <taxon>Liliopsida</taxon>
        <taxon>Poales</taxon>
        <taxon>Poaceae</taxon>
        <taxon>BOP clade</taxon>
        <taxon>Pooideae</taxon>
        <taxon>Triticodae</taxon>
        <taxon>Triticeae</taxon>
        <taxon>Hordeinae</taxon>
        <taxon>Hordeum</taxon>
    </lineage>
</organism>
<reference evidence="3" key="1">
    <citation type="journal article" date="2012" name="Nature">
        <title>A physical, genetic and functional sequence assembly of the barley genome.</title>
        <authorList>
            <consortium name="The International Barley Genome Sequencing Consortium"/>
            <person name="Mayer K.F."/>
            <person name="Waugh R."/>
            <person name="Brown J.W."/>
            <person name="Schulman A."/>
            <person name="Langridge P."/>
            <person name="Platzer M."/>
            <person name="Fincher G.B."/>
            <person name="Muehlbauer G.J."/>
            <person name="Sato K."/>
            <person name="Close T.J."/>
            <person name="Wise R.P."/>
            <person name="Stein N."/>
        </authorList>
    </citation>
    <scope>NUCLEOTIDE SEQUENCE [LARGE SCALE GENOMIC DNA]</scope>
    <source>
        <strain evidence="3">cv. Morex</strain>
    </source>
</reference>